<reference evidence="9" key="2">
    <citation type="journal article" date="2021" name="PeerJ">
        <title>Extensive microbial diversity within the chicken gut microbiome revealed by metagenomics and culture.</title>
        <authorList>
            <person name="Gilroy R."/>
            <person name="Ravi A."/>
            <person name="Getino M."/>
            <person name="Pursley I."/>
            <person name="Horton D.L."/>
            <person name="Alikhan N.F."/>
            <person name="Baker D."/>
            <person name="Gharbi K."/>
            <person name="Hall N."/>
            <person name="Watson M."/>
            <person name="Adriaenssens E.M."/>
            <person name="Foster-Nyarko E."/>
            <person name="Jarju S."/>
            <person name="Secka A."/>
            <person name="Antonio M."/>
            <person name="Oren A."/>
            <person name="Chaudhuri R.R."/>
            <person name="La Ragione R."/>
            <person name="Hildebrand F."/>
            <person name="Pallen M.J."/>
        </authorList>
    </citation>
    <scope>NUCLEOTIDE SEQUENCE</scope>
    <source>
        <strain evidence="9">ChiBcec16-1751</strain>
    </source>
</reference>
<dbReference type="AlphaFoldDB" id="A0A9D1JUE1"/>
<dbReference type="SUPFAM" id="SSF88697">
    <property type="entry name" value="PUA domain-like"/>
    <property type="match status" value="1"/>
</dbReference>
<dbReference type="GO" id="GO:0003723">
    <property type="term" value="F:RNA binding"/>
    <property type="evidence" value="ECO:0007669"/>
    <property type="project" value="InterPro"/>
</dbReference>
<comment type="similarity">
    <text evidence="6">Belongs to the methyltransferase superfamily. RlmI family.</text>
</comment>
<protein>
    <submittedName>
        <fullName evidence="9">Class I SAM-dependent rRNA methyltransferase</fullName>
    </submittedName>
</protein>
<dbReference type="InterPro" id="IPR015947">
    <property type="entry name" value="PUA-like_sf"/>
</dbReference>
<dbReference type="InterPro" id="IPR036974">
    <property type="entry name" value="PUA_sf"/>
</dbReference>
<keyword evidence="4" id="KW-0808">Transferase</keyword>
<dbReference type="PROSITE" id="PS50890">
    <property type="entry name" value="PUA"/>
    <property type="match status" value="1"/>
</dbReference>
<keyword evidence="3 9" id="KW-0489">Methyltransferase</keyword>
<comment type="subcellular location">
    <subcellularLocation>
        <location evidence="1">Cytoplasm</location>
    </subcellularLocation>
</comment>
<dbReference type="EMBL" id="DVJJ01000152">
    <property type="protein sequence ID" value="HIS65693.1"/>
    <property type="molecule type" value="Genomic_DNA"/>
</dbReference>
<evidence type="ECO:0000256" key="1">
    <source>
        <dbReference type="ARBA" id="ARBA00004496"/>
    </source>
</evidence>
<sequence>MDYAKVCLHRGEERDIRSGGWWVYDNEIDWIDDICTDGGIVDVLDSRMQFVARGYFNRRSKIAVRVLTRDESEIIDRDFFRRRVETTWKFRQSLGFSNACRVVFGESDGLPGLTVDKFGDYLSFQTVSLGMEQWKPDIIEILVELFQPKGIYERNDVPVRAKEGLEQITGCVYGEVPPLTTIREHDAAMLVDIAHGQKTGHFLDQQENRGRIAPYCPGRTVLDLCCHTGGFSIHAALYGAASVESVDVSEEALQMVLDNANANGVADKITTTCGNVFDIVRNYADDGKRYGLVICDPPAFAKSRKALDGAYRGYKELNLRSMKLVEPGGFLVSCSCSQFMTPELFLKMLREAAADCGRQARLLEILMQSRDHPATINAEQSHYLKGYILQII</sequence>
<dbReference type="Proteomes" id="UP000886741">
    <property type="component" value="Unassembled WGS sequence"/>
</dbReference>
<evidence type="ECO:0000259" key="8">
    <source>
        <dbReference type="Pfam" id="PF17785"/>
    </source>
</evidence>
<gene>
    <name evidence="9" type="ORF">IAA83_10070</name>
</gene>
<dbReference type="SUPFAM" id="SSF53335">
    <property type="entry name" value="S-adenosyl-L-methionine-dependent methyltransferases"/>
    <property type="match status" value="1"/>
</dbReference>
<keyword evidence="2" id="KW-0963">Cytoplasm</keyword>
<keyword evidence="5" id="KW-0949">S-adenosyl-L-methionine</keyword>
<dbReference type="Gene3D" id="3.30.750.80">
    <property type="entry name" value="RNA methyltransferase domain (HRMD) like"/>
    <property type="match status" value="1"/>
</dbReference>
<dbReference type="GO" id="GO:0032259">
    <property type="term" value="P:methylation"/>
    <property type="evidence" value="ECO:0007669"/>
    <property type="project" value="UniProtKB-KW"/>
</dbReference>
<accession>A0A9D1JUE1</accession>
<dbReference type="CDD" id="cd21153">
    <property type="entry name" value="PUA_RlmI"/>
    <property type="match status" value="1"/>
</dbReference>
<dbReference type="Gene3D" id="3.40.50.150">
    <property type="entry name" value="Vaccinia Virus protein VP39"/>
    <property type="match status" value="1"/>
</dbReference>
<reference evidence="9" key="1">
    <citation type="submission" date="2020-10" db="EMBL/GenBank/DDBJ databases">
        <authorList>
            <person name="Gilroy R."/>
        </authorList>
    </citation>
    <scope>NUCLEOTIDE SEQUENCE</scope>
    <source>
        <strain evidence="9">ChiBcec16-1751</strain>
    </source>
</reference>
<dbReference type="InterPro" id="IPR029063">
    <property type="entry name" value="SAM-dependent_MTases_sf"/>
</dbReference>
<dbReference type="InterPro" id="IPR041532">
    <property type="entry name" value="RlmI-like_PUA"/>
</dbReference>
<evidence type="ECO:0000313" key="9">
    <source>
        <dbReference type="EMBL" id="HIS65693.1"/>
    </source>
</evidence>
<proteinExistence type="inferred from homology"/>
<dbReference type="InterPro" id="IPR019614">
    <property type="entry name" value="SAM-dep_methyl-trfase"/>
</dbReference>
<name>A0A9D1JUE1_9FIRM</name>
<evidence type="ECO:0000256" key="5">
    <source>
        <dbReference type="ARBA" id="ARBA00022691"/>
    </source>
</evidence>
<evidence type="ECO:0000259" key="7">
    <source>
        <dbReference type="Pfam" id="PF10672"/>
    </source>
</evidence>
<organism evidence="9 10">
    <name type="scientific">Candidatus Avoscillospira avistercoris</name>
    <dbReference type="NCBI Taxonomy" id="2840707"/>
    <lineage>
        <taxon>Bacteria</taxon>
        <taxon>Bacillati</taxon>
        <taxon>Bacillota</taxon>
        <taxon>Clostridia</taxon>
        <taxon>Eubacteriales</taxon>
        <taxon>Oscillospiraceae</taxon>
        <taxon>Oscillospiraceae incertae sedis</taxon>
        <taxon>Candidatus Avoscillospira</taxon>
    </lineage>
</organism>
<dbReference type="Pfam" id="PF10672">
    <property type="entry name" value="Methyltrans_SAM"/>
    <property type="match status" value="1"/>
</dbReference>
<evidence type="ECO:0000256" key="3">
    <source>
        <dbReference type="ARBA" id="ARBA00022603"/>
    </source>
</evidence>
<feature type="domain" description="S-adenosylmethionine-dependent methyltransferase" evidence="7">
    <location>
        <begin position="182"/>
        <end position="352"/>
    </location>
</feature>
<dbReference type="Pfam" id="PF17785">
    <property type="entry name" value="PUA_3"/>
    <property type="match status" value="1"/>
</dbReference>
<dbReference type="CDD" id="cd02440">
    <property type="entry name" value="AdoMet_MTases"/>
    <property type="match status" value="1"/>
</dbReference>
<dbReference type="GO" id="GO:0005737">
    <property type="term" value="C:cytoplasm"/>
    <property type="evidence" value="ECO:0007669"/>
    <property type="project" value="UniProtKB-SubCell"/>
</dbReference>
<dbReference type="GO" id="GO:0008168">
    <property type="term" value="F:methyltransferase activity"/>
    <property type="evidence" value="ECO:0007669"/>
    <property type="project" value="UniProtKB-KW"/>
</dbReference>
<dbReference type="CDD" id="cd11572">
    <property type="entry name" value="RlmI_M_like"/>
    <property type="match status" value="1"/>
</dbReference>
<comment type="caution">
    <text evidence="9">The sequence shown here is derived from an EMBL/GenBank/DDBJ whole genome shotgun (WGS) entry which is preliminary data.</text>
</comment>
<dbReference type="PANTHER" id="PTHR42873">
    <property type="entry name" value="RIBOSOMAL RNA LARGE SUBUNIT METHYLTRANSFERASE"/>
    <property type="match status" value="1"/>
</dbReference>
<feature type="domain" description="RlmI-like PUA" evidence="8">
    <location>
        <begin position="7"/>
        <end position="69"/>
    </location>
</feature>
<dbReference type="Gene3D" id="2.30.130.10">
    <property type="entry name" value="PUA domain"/>
    <property type="match status" value="1"/>
</dbReference>
<evidence type="ECO:0000313" key="10">
    <source>
        <dbReference type="Proteomes" id="UP000886741"/>
    </source>
</evidence>
<evidence type="ECO:0000256" key="2">
    <source>
        <dbReference type="ARBA" id="ARBA00022490"/>
    </source>
</evidence>
<evidence type="ECO:0000256" key="4">
    <source>
        <dbReference type="ARBA" id="ARBA00022679"/>
    </source>
</evidence>
<evidence type="ECO:0000256" key="6">
    <source>
        <dbReference type="ARBA" id="ARBA00038091"/>
    </source>
</evidence>
<dbReference type="PANTHER" id="PTHR42873:SF1">
    <property type="entry name" value="S-ADENOSYLMETHIONINE-DEPENDENT METHYLTRANSFERASE DOMAIN-CONTAINING PROTEIN"/>
    <property type="match status" value="1"/>
</dbReference>